<dbReference type="EMBL" id="BPQH01000001">
    <property type="protein sequence ID" value="GJD47510.1"/>
    <property type="molecule type" value="Genomic_DNA"/>
</dbReference>
<feature type="domain" description="GSCFA" evidence="1">
    <location>
        <begin position="42"/>
        <end position="306"/>
    </location>
</feature>
<sequence>MPSNPYADLPAERSWRRAVVATPPFALDPTRPGDFRLSRTERIATAGSCFAQHVARVLRESGYTFYVAEPPRLAGSEAEDNFSARYGNIYTTRQLVQLFDRAFGAFTPRLTAWERPDGRFVDPFRPRMEPDGFASPEAVAAARDRHLAQVRTLFETLDTLVFTLGLTEGWRDRHDGAALPLAPGVVGGTWDPAEYGFVNAGVAEMVGDVTRFVDGLRGVNPRARVILTVSPVPLAMTYAERHVLVANAYSKAALRVVADEVAAARPDVFYFPSYEIVTAPTTVGRYFSENLRAVTPAGVAHVMRCFMAHAQEGDRAATAALDIRSEAMRTSQVICDEELLDA</sequence>
<evidence type="ECO:0000259" key="1">
    <source>
        <dbReference type="Pfam" id="PF08885"/>
    </source>
</evidence>
<organism evidence="2 3">
    <name type="scientific">Methylobacterium crusticola</name>
    <dbReference type="NCBI Taxonomy" id="1697972"/>
    <lineage>
        <taxon>Bacteria</taxon>
        <taxon>Pseudomonadati</taxon>
        <taxon>Pseudomonadota</taxon>
        <taxon>Alphaproteobacteria</taxon>
        <taxon>Hyphomicrobiales</taxon>
        <taxon>Methylobacteriaceae</taxon>
        <taxon>Methylobacterium</taxon>
    </lineage>
</organism>
<protein>
    <recommendedName>
        <fullName evidence="1">GSCFA domain-containing protein</fullName>
    </recommendedName>
</protein>
<dbReference type="Proteomes" id="UP001055167">
    <property type="component" value="Unassembled WGS sequence"/>
</dbReference>
<dbReference type="Pfam" id="PF08885">
    <property type="entry name" value="GSCFA"/>
    <property type="match status" value="1"/>
</dbReference>
<gene>
    <name evidence="2" type="ORF">OPKNFCMD_0218</name>
</gene>
<evidence type="ECO:0000313" key="3">
    <source>
        <dbReference type="Proteomes" id="UP001055167"/>
    </source>
</evidence>
<comment type="caution">
    <text evidence="2">The sequence shown here is derived from an EMBL/GenBank/DDBJ whole genome shotgun (WGS) entry which is preliminary data.</text>
</comment>
<name>A0ABQ4QRJ7_9HYPH</name>
<accession>A0ABQ4QRJ7</accession>
<proteinExistence type="predicted"/>
<keyword evidence="3" id="KW-1185">Reference proteome</keyword>
<dbReference type="RefSeq" id="WP_128560456.1">
    <property type="nucleotide sequence ID" value="NZ_BPQH01000001.1"/>
</dbReference>
<reference evidence="2" key="2">
    <citation type="submission" date="2021-08" db="EMBL/GenBank/DDBJ databases">
        <authorList>
            <person name="Tani A."/>
            <person name="Ola A."/>
            <person name="Ogura Y."/>
            <person name="Katsura K."/>
            <person name="Hayashi T."/>
        </authorList>
    </citation>
    <scope>NUCLEOTIDE SEQUENCE</scope>
    <source>
        <strain evidence="2">KCTC 52305</strain>
    </source>
</reference>
<reference evidence="2" key="1">
    <citation type="journal article" date="2021" name="Front. Microbiol.">
        <title>Comprehensive Comparative Genomics and Phenotyping of Methylobacterium Species.</title>
        <authorList>
            <person name="Alessa O."/>
            <person name="Ogura Y."/>
            <person name="Fujitani Y."/>
            <person name="Takami H."/>
            <person name="Hayashi T."/>
            <person name="Sahin N."/>
            <person name="Tani A."/>
        </authorList>
    </citation>
    <scope>NUCLEOTIDE SEQUENCE</scope>
    <source>
        <strain evidence="2">KCTC 52305</strain>
    </source>
</reference>
<dbReference type="InterPro" id="IPR014982">
    <property type="entry name" value="GSCFA"/>
</dbReference>
<evidence type="ECO:0000313" key="2">
    <source>
        <dbReference type="EMBL" id="GJD47510.1"/>
    </source>
</evidence>